<evidence type="ECO:0000256" key="1">
    <source>
        <dbReference type="SAM" id="MobiDB-lite"/>
    </source>
</evidence>
<proteinExistence type="predicted"/>
<dbReference type="Pfam" id="PF07372">
    <property type="entry name" value="DUF1491"/>
    <property type="match status" value="1"/>
</dbReference>
<name>A0ABW3H198_9SPHN</name>
<evidence type="ECO:0000313" key="3">
    <source>
        <dbReference type="Proteomes" id="UP001596977"/>
    </source>
</evidence>
<evidence type="ECO:0000313" key="2">
    <source>
        <dbReference type="EMBL" id="MFD0945208.1"/>
    </source>
</evidence>
<dbReference type="Proteomes" id="UP001596977">
    <property type="component" value="Unassembled WGS sequence"/>
</dbReference>
<reference evidence="3" key="1">
    <citation type="journal article" date="2019" name="Int. J. Syst. Evol. Microbiol.">
        <title>The Global Catalogue of Microorganisms (GCM) 10K type strain sequencing project: providing services to taxonomists for standard genome sequencing and annotation.</title>
        <authorList>
            <consortium name="The Broad Institute Genomics Platform"/>
            <consortium name="The Broad Institute Genome Sequencing Center for Infectious Disease"/>
            <person name="Wu L."/>
            <person name="Ma J."/>
        </authorList>
    </citation>
    <scope>NUCLEOTIDE SEQUENCE [LARGE SCALE GENOMIC DNA]</scope>
    <source>
        <strain evidence="3">CCUG 62982</strain>
    </source>
</reference>
<dbReference type="EMBL" id="JBHTJG010000001">
    <property type="protein sequence ID" value="MFD0945208.1"/>
    <property type="molecule type" value="Genomic_DNA"/>
</dbReference>
<feature type="region of interest" description="Disordered" evidence="1">
    <location>
        <begin position="56"/>
        <end position="82"/>
    </location>
</feature>
<keyword evidence="3" id="KW-1185">Reference proteome</keyword>
<protein>
    <submittedName>
        <fullName evidence="2">DUF1491 family protein</fullName>
    </submittedName>
</protein>
<dbReference type="Gene3D" id="3.40.1530.20">
    <property type="entry name" value="Protein of unknown function (DUF1491)"/>
    <property type="match status" value="1"/>
</dbReference>
<dbReference type="RefSeq" id="WP_380916241.1">
    <property type="nucleotide sequence ID" value="NZ_JBHTJG010000001.1"/>
</dbReference>
<sequence>MSHAMPRLTSSVLVSAMVRRANHAGGSAAVLARGDDTAGGILILACERGSGGRLFERGLGPSGDPALLPSGPADGDDSALTDYWRRRRERDPDLWVVEIDSADAEAIAAETLGLA</sequence>
<dbReference type="InterPro" id="IPR009964">
    <property type="entry name" value="DUF1491"/>
</dbReference>
<organism evidence="2 3">
    <name type="scientific">Sphingomonas canadensis</name>
    <dbReference type="NCBI Taxonomy" id="1219257"/>
    <lineage>
        <taxon>Bacteria</taxon>
        <taxon>Pseudomonadati</taxon>
        <taxon>Pseudomonadota</taxon>
        <taxon>Alphaproteobacteria</taxon>
        <taxon>Sphingomonadales</taxon>
        <taxon>Sphingomonadaceae</taxon>
        <taxon>Sphingomonas</taxon>
    </lineage>
</organism>
<comment type="caution">
    <text evidence="2">The sequence shown here is derived from an EMBL/GenBank/DDBJ whole genome shotgun (WGS) entry which is preliminary data.</text>
</comment>
<accession>A0ABW3H198</accession>
<gene>
    <name evidence="2" type="ORF">ACFQ1E_02530</name>
</gene>